<dbReference type="PANTHER" id="PTHR11260">
    <property type="entry name" value="GLUTATHIONE S-TRANSFERASE, GST, SUPERFAMILY, GST DOMAIN CONTAINING"/>
    <property type="match status" value="1"/>
</dbReference>
<dbReference type="EMBL" id="JBEDUW010000003">
    <property type="protein sequence ID" value="KAK9937615.1"/>
    <property type="molecule type" value="Genomic_DNA"/>
</dbReference>
<dbReference type="SFLD" id="SFLDG00358">
    <property type="entry name" value="Main_(cytGST)"/>
    <property type="match status" value="1"/>
</dbReference>
<sequence length="219" mass="25402">MADEVVLLDFWPSPFGMRLRIALAEKGVKYEYRDEDLRNKSPLLLQSNPVHKKIPVLIHKGKPVCESLIALQYIDEVWNHKAPLLPTDPYLRSQARFWADFVDKKFYDLGTKTWTTKGEEQEAAKKEFIDCIKLLEVELGDKPFFGGETLGFVDVTLVPFYTWLSAYEKFGNFSVEPECPKFIAWVKRCLEKESVSKSLPGQDKVYDFVVELRKKRGME</sequence>
<evidence type="ECO:0000256" key="2">
    <source>
        <dbReference type="ARBA" id="ARBA00047960"/>
    </source>
</evidence>
<feature type="domain" description="GST C-terminal" evidence="5">
    <location>
        <begin position="88"/>
        <end position="208"/>
    </location>
</feature>
<dbReference type="PROSITE" id="PS50404">
    <property type="entry name" value="GST_NTER"/>
    <property type="match status" value="1"/>
</dbReference>
<dbReference type="SFLD" id="SFLDS00019">
    <property type="entry name" value="Glutathione_Transferase_(cytos"/>
    <property type="match status" value="1"/>
</dbReference>
<dbReference type="InterPro" id="IPR004045">
    <property type="entry name" value="Glutathione_S-Trfase_N"/>
</dbReference>
<feature type="domain" description="GST N-terminal" evidence="4">
    <location>
        <begin position="3"/>
        <end position="82"/>
    </location>
</feature>
<comment type="catalytic activity">
    <reaction evidence="2 3">
        <text>RX + glutathione = an S-substituted glutathione + a halide anion + H(+)</text>
        <dbReference type="Rhea" id="RHEA:16437"/>
        <dbReference type="ChEBI" id="CHEBI:15378"/>
        <dbReference type="ChEBI" id="CHEBI:16042"/>
        <dbReference type="ChEBI" id="CHEBI:17792"/>
        <dbReference type="ChEBI" id="CHEBI:57925"/>
        <dbReference type="ChEBI" id="CHEBI:90779"/>
        <dbReference type="EC" id="2.5.1.18"/>
    </reaction>
</comment>
<dbReference type="Gene3D" id="1.20.1050.10">
    <property type="match status" value="1"/>
</dbReference>
<dbReference type="CDD" id="cd03185">
    <property type="entry name" value="GST_C_Tau"/>
    <property type="match status" value="1"/>
</dbReference>
<dbReference type="SUPFAM" id="SSF47616">
    <property type="entry name" value="GST C-terminal domain-like"/>
    <property type="match status" value="1"/>
</dbReference>
<evidence type="ECO:0000259" key="5">
    <source>
        <dbReference type="PROSITE" id="PS50405"/>
    </source>
</evidence>
<dbReference type="InterPro" id="IPR036249">
    <property type="entry name" value="Thioredoxin-like_sf"/>
</dbReference>
<keyword evidence="1 3" id="KW-0808">Transferase</keyword>
<organism evidence="6 7">
    <name type="scientific">Rubus argutus</name>
    <name type="common">Southern blackberry</name>
    <dbReference type="NCBI Taxonomy" id="59490"/>
    <lineage>
        <taxon>Eukaryota</taxon>
        <taxon>Viridiplantae</taxon>
        <taxon>Streptophyta</taxon>
        <taxon>Embryophyta</taxon>
        <taxon>Tracheophyta</taxon>
        <taxon>Spermatophyta</taxon>
        <taxon>Magnoliopsida</taxon>
        <taxon>eudicotyledons</taxon>
        <taxon>Gunneridae</taxon>
        <taxon>Pentapetalae</taxon>
        <taxon>rosids</taxon>
        <taxon>fabids</taxon>
        <taxon>Rosales</taxon>
        <taxon>Rosaceae</taxon>
        <taxon>Rosoideae</taxon>
        <taxon>Rosoideae incertae sedis</taxon>
        <taxon>Rubus</taxon>
    </lineage>
</organism>
<proteinExistence type="inferred from homology"/>
<dbReference type="EC" id="2.5.1.18" evidence="3"/>
<comment type="subcellular location">
    <subcellularLocation>
        <location evidence="3">Cytoplasm</location>
        <location evidence="3">Cytosol</location>
    </subcellularLocation>
</comment>
<dbReference type="FunFam" id="3.40.30.10:FF:000014">
    <property type="entry name" value="Tau class glutathione S-transferase"/>
    <property type="match status" value="1"/>
</dbReference>
<dbReference type="Gene3D" id="3.40.30.10">
    <property type="entry name" value="Glutaredoxin"/>
    <property type="match status" value="1"/>
</dbReference>
<keyword evidence="3" id="KW-0963">Cytoplasm</keyword>
<dbReference type="InterPro" id="IPR040079">
    <property type="entry name" value="Glutathione_S-Trfase"/>
</dbReference>
<dbReference type="SUPFAM" id="SSF52833">
    <property type="entry name" value="Thioredoxin-like"/>
    <property type="match status" value="1"/>
</dbReference>
<gene>
    <name evidence="6" type="ORF">M0R45_014393</name>
</gene>
<protein>
    <recommendedName>
        <fullName evidence="3">Glutathione S-transferase</fullName>
        <ecNumber evidence="3">2.5.1.18</ecNumber>
    </recommendedName>
</protein>
<evidence type="ECO:0000259" key="4">
    <source>
        <dbReference type="PROSITE" id="PS50404"/>
    </source>
</evidence>
<dbReference type="AlphaFoldDB" id="A0AAW1XMU1"/>
<accession>A0AAW1XMU1</accession>
<comment type="similarity">
    <text evidence="3">Belongs to the GST superfamily.</text>
</comment>
<comment type="caution">
    <text evidence="6">The sequence shown here is derived from an EMBL/GenBank/DDBJ whole genome shotgun (WGS) entry which is preliminary data.</text>
</comment>
<comment type="function">
    <text evidence="3">Is involved in the conjugation of reduced glutathione to a wide number of exogenous and endogenous hydrophobic electrophiles.</text>
</comment>
<reference evidence="6 7" key="1">
    <citation type="journal article" date="2023" name="G3 (Bethesda)">
        <title>A chromosome-length genome assembly and annotation of blackberry (Rubus argutus, cv. 'Hillquist').</title>
        <authorList>
            <person name="Bruna T."/>
            <person name="Aryal R."/>
            <person name="Dudchenko O."/>
            <person name="Sargent D.J."/>
            <person name="Mead D."/>
            <person name="Buti M."/>
            <person name="Cavallini A."/>
            <person name="Hytonen T."/>
            <person name="Andres J."/>
            <person name="Pham M."/>
            <person name="Weisz D."/>
            <person name="Mascagni F."/>
            <person name="Usai G."/>
            <person name="Natali L."/>
            <person name="Bassil N."/>
            <person name="Fernandez G.E."/>
            <person name="Lomsadze A."/>
            <person name="Armour M."/>
            <person name="Olukolu B."/>
            <person name="Poorten T."/>
            <person name="Britton C."/>
            <person name="Davik J."/>
            <person name="Ashrafi H."/>
            <person name="Aiden E.L."/>
            <person name="Borodovsky M."/>
            <person name="Worthington M."/>
        </authorList>
    </citation>
    <scope>NUCLEOTIDE SEQUENCE [LARGE SCALE GENOMIC DNA]</scope>
    <source>
        <strain evidence="6">PI 553951</strain>
    </source>
</reference>
<dbReference type="InterPro" id="IPR036282">
    <property type="entry name" value="Glutathione-S-Trfase_C_sf"/>
</dbReference>
<dbReference type="InterPro" id="IPR045074">
    <property type="entry name" value="GST_C_Tau"/>
</dbReference>
<dbReference type="Pfam" id="PF13410">
    <property type="entry name" value="GST_C_2"/>
    <property type="match status" value="1"/>
</dbReference>
<dbReference type="CDD" id="cd03058">
    <property type="entry name" value="GST_N_Tau"/>
    <property type="match status" value="1"/>
</dbReference>
<evidence type="ECO:0000256" key="3">
    <source>
        <dbReference type="RuleBase" id="RU369102"/>
    </source>
</evidence>
<keyword evidence="7" id="KW-1185">Reference proteome</keyword>
<dbReference type="InterPro" id="IPR010987">
    <property type="entry name" value="Glutathione-S-Trfase_C-like"/>
</dbReference>
<evidence type="ECO:0000313" key="7">
    <source>
        <dbReference type="Proteomes" id="UP001457282"/>
    </source>
</evidence>
<evidence type="ECO:0000256" key="1">
    <source>
        <dbReference type="ARBA" id="ARBA00022679"/>
    </source>
</evidence>
<dbReference type="FunFam" id="1.20.1050.10:FF:000018">
    <property type="entry name" value="Glutathione S-transferase U20"/>
    <property type="match status" value="1"/>
</dbReference>
<evidence type="ECO:0000313" key="6">
    <source>
        <dbReference type="EMBL" id="KAK9937615.1"/>
    </source>
</evidence>
<dbReference type="InterPro" id="IPR045073">
    <property type="entry name" value="Omega/Tau-like"/>
</dbReference>
<name>A0AAW1XMU1_RUBAR</name>
<dbReference type="Pfam" id="PF02798">
    <property type="entry name" value="GST_N"/>
    <property type="match status" value="1"/>
</dbReference>
<dbReference type="GO" id="GO:0004364">
    <property type="term" value="F:glutathione transferase activity"/>
    <property type="evidence" value="ECO:0007669"/>
    <property type="project" value="UniProtKB-UniRule"/>
</dbReference>
<dbReference type="GO" id="GO:0005829">
    <property type="term" value="C:cytosol"/>
    <property type="evidence" value="ECO:0007669"/>
    <property type="project" value="UniProtKB-SubCell"/>
</dbReference>
<dbReference type="PROSITE" id="PS50405">
    <property type="entry name" value="GST_CTER"/>
    <property type="match status" value="1"/>
</dbReference>
<dbReference type="Proteomes" id="UP001457282">
    <property type="component" value="Unassembled WGS sequence"/>
</dbReference>
<dbReference type="SFLD" id="SFLDG01152">
    <property type="entry name" value="Main.3:_Omega-_and_Tau-like"/>
    <property type="match status" value="1"/>
</dbReference>
<dbReference type="GO" id="GO:0006749">
    <property type="term" value="P:glutathione metabolic process"/>
    <property type="evidence" value="ECO:0007669"/>
    <property type="project" value="InterPro"/>
</dbReference>
<dbReference type="PANTHER" id="PTHR11260:SF781">
    <property type="entry name" value="GLUTATHIONE S-TRANSFERASE U19"/>
    <property type="match status" value="1"/>
</dbReference>